<dbReference type="EMBL" id="CP025012">
    <property type="protein sequence ID" value="AUW41278.1"/>
    <property type="molecule type" value="Genomic_DNA"/>
</dbReference>
<feature type="compositionally biased region" description="Low complexity" evidence="1">
    <location>
        <begin position="50"/>
        <end position="63"/>
    </location>
</feature>
<name>A0A2K9YZ57_RHILE</name>
<organism evidence="2 3">
    <name type="scientific">Rhizobium leguminosarum</name>
    <dbReference type="NCBI Taxonomy" id="384"/>
    <lineage>
        <taxon>Bacteria</taxon>
        <taxon>Pseudomonadati</taxon>
        <taxon>Pseudomonadota</taxon>
        <taxon>Alphaproteobacteria</taxon>
        <taxon>Hyphomicrobiales</taxon>
        <taxon>Rhizobiaceae</taxon>
        <taxon>Rhizobium/Agrobacterium group</taxon>
        <taxon>Rhizobium</taxon>
    </lineage>
</organism>
<sequence>MQPPPGFHSPSFGISKRGTDGLKNWMHGETLSQPKRARAKDPFAGRNAEVSSSTIVVSRASSP</sequence>
<protein>
    <submittedName>
        <fullName evidence="2">Uncharacterized protein</fullName>
    </submittedName>
</protein>
<evidence type="ECO:0000313" key="3">
    <source>
        <dbReference type="Proteomes" id="UP000238523"/>
    </source>
</evidence>
<dbReference type="AlphaFoldDB" id="A0A2K9YZ57"/>
<feature type="region of interest" description="Disordered" evidence="1">
    <location>
        <begin position="1"/>
        <end position="63"/>
    </location>
</feature>
<evidence type="ECO:0000313" key="2">
    <source>
        <dbReference type="EMBL" id="AUW41278.1"/>
    </source>
</evidence>
<accession>A0A2K9YZ57</accession>
<proteinExistence type="predicted"/>
<gene>
    <name evidence="2" type="ORF">CUJ84_Chr000877</name>
</gene>
<reference evidence="2 3" key="1">
    <citation type="submission" date="2017-11" db="EMBL/GenBank/DDBJ databases">
        <title>Complete genome of Rhizobium leguminosarum Norway, an ineffective micro-symbiont.</title>
        <authorList>
            <person name="Hoffrichter A."/>
            <person name="Liang J."/>
            <person name="Brachmann A."/>
            <person name="Marin M."/>
        </authorList>
    </citation>
    <scope>NUCLEOTIDE SEQUENCE [LARGE SCALE GENOMIC DNA]</scope>
    <source>
        <strain evidence="2 3">Norway</strain>
    </source>
</reference>
<evidence type="ECO:0000256" key="1">
    <source>
        <dbReference type="SAM" id="MobiDB-lite"/>
    </source>
</evidence>
<dbReference type="Proteomes" id="UP000238523">
    <property type="component" value="Chromosome"/>
</dbReference>